<feature type="region of interest" description="Disordered" evidence="1">
    <location>
        <begin position="362"/>
        <end position="389"/>
    </location>
</feature>
<dbReference type="Proteomes" id="UP001212841">
    <property type="component" value="Unassembled WGS sequence"/>
</dbReference>
<feature type="compositionally biased region" description="Low complexity" evidence="1">
    <location>
        <begin position="271"/>
        <end position="282"/>
    </location>
</feature>
<accession>A0AAD5X438</accession>
<comment type="caution">
    <text evidence="2">The sequence shown here is derived from an EMBL/GenBank/DDBJ whole genome shotgun (WGS) entry which is preliminary data.</text>
</comment>
<feature type="region of interest" description="Disordered" evidence="1">
    <location>
        <begin position="189"/>
        <end position="211"/>
    </location>
</feature>
<feature type="compositionally biased region" description="Basic and acidic residues" evidence="1">
    <location>
        <begin position="45"/>
        <end position="61"/>
    </location>
</feature>
<sequence>MYEYVQKNNTLLPGKLHFLRGNAKRFGDETIGTSTGLFPINSTKPKKDNPTPRPSLEETIKHTPLSDPIDDPMTIGINWMGCILTMDYIERSARTGLETAQNLLLKKLDQSIINSIKNSNKVSAGDVQNLLQKYPIQFLDSSEREQLEEVVAYKLEQALSPEQRELEKLRKMLDEKNCEVQEMKMLRARGEEEDEIAEKKKKKKENEEKVMEVSAPCLDCGRNGHTDERSPDCCFHNEWVRREEEKRVRGEQKANEVRQDRESLSNKTPLVSTSKVSDTKSSPLMTPNDNDRIPPLLPSSPIEFERKRKHSSTDKDSTEETSKTKSVDGGTAKKWKQTPCNCDGSKDRVHYRTNHWACTKKKDVDTGKFKSKDTVDSEDDESDTESVEE</sequence>
<feature type="compositionally biased region" description="Basic and acidic residues" evidence="1">
    <location>
        <begin position="244"/>
        <end position="264"/>
    </location>
</feature>
<feature type="region of interest" description="Disordered" evidence="1">
    <location>
        <begin position="36"/>
        <end position="67"/>
    </location>
</feature>
<organism evidence="2 3">
    <name type="scientific">Rhizophlyctis rosea</name>
    <dbReference type="NCBI Taxonomy" id="64517"/>
    <lineage>
        <taxon>Eukaryota</taxon>
        <taxon>Fungi</taxon>
        <taxon>Fungi incertae sedis</taxon>
        <taxon>Chytridiomycota</taxon>
        <taxon>Chytridiomycota incertae sedis</taxon>
        <taxon>Chytridiomycetes</taxon>
        <taxon>Rhizophlyctidales</taxon>
        <taxon>Rhizophlyctidaceae</taxon>
        <taxon>Rhizophlyctis</taxon>
    </lineage>
</organism>
<dbReference type="EMBL" id="JADGJD010000583">
    <property type="protein sequence ID" value="KAJ3049877.1"/>
    <property type="molecule type" value="Genomic_DNA"/>
</dbReference>
<gene>
    <name evidence="2" type="ORF">HK097_009141</name>
</gene>
<feature type="compositionally biased region" description="Basic and acidic residues" evidence="1">
    <location>
        <begin position="362"/>
        <end position="375"/>
    </location>
</feature>
<evidence type="ECO:0000313" key="3">
    <source>
        <dbReference type="Proteomes" id="UP001212841"/>
    </source>
</evidence>
<evidence type="ECO:0000256" key="1">
    <source>
        <dbReference type="SAM" id="MobiDB-lite"/>
    </source>
</evidence>
<feature type="region of interest" description="Disordered" evidence="1">
    <location>
        <begin position="244"/>
        <end position="348"/>
    </location>
</feature>
<evidence type="ECO:0000313" key="2">
    <source>
        <dbReference type="EMBL" id="KAJ3049877.1"/>
    </source>
</evidence>
<keyword evidence="3" id="KW-1185">Reference proteome</keyword>
<feature type="compositionally biased region" description="Basic and acidic residues" evidence="1">
    <location>
        <begin position="303"/>
        <end position="326"/>
    </location>
</feature>
<name>A0AAD5X438_9FUNG</name>
<reference evidence="2" key="1">
    <citation type="submission" date="2020-05" db="EMBL/GenBank/DDBJ databases">
        <title>Phylogenomic resolution of chytrid fungi.</title>
        <authorList>
            <person name="Stajich J.E."/>
            <person name="Amses K."/>
            <person name="Simmons R."/>
            <person name="Seto K."/>
            <person name="Myers J."/>
            <person name="Bonds A."/>
            <person name="Quandt C.A."/>
            <person name="Barry K."/>
            <person name="Liu P."/>
            <person name="Grigoriev I."/>
            <person name="Longcore J.E."/>
            <person name="James T.Y."/>
        </authorList>
    </citation>
    <scope>NUCLEOTIDE SEQUENCE</scope>
    <source>
        <strain evidence="2">JEL0318</strain>
    </source>
</reference>
<feature type="compositionally biased region" description="Acidic residues" evidence="1">
    <location>
        <begin position="376"/>
        <end position="389"/>
    </location>
</feature>
<proteinExistence type="predicted"/>
<dbReference type="AlphaFoldDB" id="A0AAD5X438"/>
<protein>
    <submittedName>
        <fullName evidence="2">Uncharacterized protein</fullName>
    </submittedName>
</protein>